<protein>
    <submittedName>
        <fullName evidence="3">Uncharacterized protein</fullName>
    </submittedName>
</protein>
<evidence type="ECO:0000313" key="4">
    <source>
        <dbReference type="Proteomes" id="UP000256970"/>
    </source>
</evidence>
<feature type="transmembrane region" description="Helical" evidence="2">
    <location>
        <begin position="520"/>
        <end position="545"/>
    </location>
</feature>
<dbReference type="PANTHER" id="PTHR46007">
    <property type="entry name" value="MEDIATOR OF RNA POLYMERASE II TRANSCRIPTION SUBUNIT 12"/>
    <property type="match status" value="1"/>
</dbReference>
<dbReference type="PANTHER" id="PTHR46007:SF8">
    <property type="entry name" value="C2H2-TYPE DOMAIN-CONTAINING PROTEIN"/>
    <property type="match status" value="1"/>
</dbReference>
<evidence type="ECO:0000256" key="1">
    <source>
        <dbReference type="SAM" id="MobiDB-lite"/>
    </source>
</evidence>
<dbReference type="InterPro" id="IPR051647">
    <property type="entry name" value="Mediator_comp_sub12"/>
</dbReference>
<feature type="compositionally biased region" description="Low complexity" evidence="1">
    <location>
        <begin position="471"/>
        <end position="493"/>
    </location>
</feature>
<keyword evidence="4" id="KW-1185">Reference proteome</keyword>
<gene>
    <name evidence="3" type="ORF">BQ4739_LOCUS1258</name>
</gene>
<keyword evidence="2" id="KW-1133">Transmembrane helix</keyword>
<keyword evidence="2" id="KW-0472">Membrane</keyword>
<organism evidence="3 4">
    <name type="scientific">Tetradesmus obliquus</name>
    <name type="common">Green alga</name>
    <name type="synonym">Acutodesmus obliquus</name>
    <dbReference type="NCBI Taxonomy" id="3088"/>
    <lineage>
        <taxon>Eukaryota</taxon>
        <taxon>Viridiplantae</taxon>
        <taxon>Chlorophyta</taxon>
        <taxon>core chlorophytes</taxon>
        <taxon>Chlorophyceae</taxon>
        <taxon>CS clade</taxon>
        <taxon>Sphaeropleales</taxon>
        <taxon>Scenedesmaceae</taxon>
        <taxon>Tetradesmus</taxon>
    </lineage>
</organism>
<accession>A0A383V829</accession>
<dbReference type="GO" id="GO:0003713">
    <property type="term" value="F:transcription coactivator activity"/>
    <property type="evidence" value="ECO:0007669"/>
    <property type="project" value="TreeGrafter"/>
</dbReference>
<feature type="region of interest" description="Disordered" evidence="1">
    <location>
        <begin position="232"/>
        <end position="293"/>
    </location>
</feature>
<proteinExistence type="predicted"/>
<evidence type="ECO:0000256" key="2">
    <source>
        <dbReference type="SAM" id="Phobius"/>
    </source>
</evidence>
<evidence type="ECO:0000313" key="3">
    <source>
        <dbReference type="EMBL" id="SZX60734.1"/>
    </source>
</evidence>
<dbReference type="Proteomes" id="UP000256970">
    <property type="component" value="Unassembled WGS sequence"/>
</dbReference>
<feature type="region of interest" description="Disordered" evidence="1">
    <location>
        <begin position="471"/>
        <end position="497"/>
    </location>
</feature>
<feature type="compositionally biased region" description="Low complexity" evidence="1">
    <location>
        <begin position="643"/>
        <end position="652"/>
    </location>
</feature>
<dbReference type="AlphaFoldDB" id="A0A383V829"/>
<keyword evidence="2" id="KW-0812">Transmembrane</keyword>
<name>A0A383V829_TETOB</name>
<feature type="transmembrane region" description="Helical" evidence="2">
    <location>
        <begin position="551"/>
        <end position="578"/>
    </location>
</feature>
<feature type="region of interest" description="Disordered" evidence="1">
    <location>
        <begin position="617"/>
        <end position="655"/>
    </location>
</feature>
<sequence>MLPADTRAGNIAPVSLAMQQLGLLSIIPEKLTMRQIATPLQPSVEQLQRFRMGPSQQQNFVRLDALVFLMSLVAMGGVADKLDVCYCALIDRNGLTLPRLLAMLPGLRCTAAAAQLILRHETPQSLAAQLSNTGGEAEWQQRQQVLAAVLTAAFQEADSTGTGVLQRGPQLQQLLYSAAERLAAVIVDAAGAPAVDFTAAGAAAAAAAAAAAGGMPAAQSAVGASASEAAEAAQQQQQQQQQVANAPQQSSSRVSQNSLQQDPMQQQQQQQHNHRPGSTQQQQQQQQGASPAQADVVILDDAGGCVHFTTTVEEAAAAAAAGRPPRRSSDALHVYQARQQGGAAEIAPAASLTRQLSEQLEAQQQHQQLQQLRQQLHVHSRNGATNDSSMFYSPNNSEGGSMTSAAVEPLLSAGQTPTAAAAAAAAAAENPTSLSGPAGRHRLSNTAVSKRLLSKLQRFTADDEVDAAQLGQQQQQQGQAAAVGDAAAKAGPGPTEALTSTAGQLARAVQSNVAAASARVLVHCSVCFLLTTMVALGDAALVAGLHAGAGLALSVSFGIAVGANLGLVVVLFGGLLLVRCLNRSSDRAMSEAMTGPQVQQLDELLRSLQTAVTLLKQSEQQPAGAQQPAAQRGNNTAAGGSSGTPLPRSSSSMAYRDVEEGGAAAAAAGADAAAGNFLMSDKIRTVWSTVGRMAGFLPPAVEGLGPQESLQSPHALPSTLVMHSNFSTASGEASPHPGQGALQQLQLANRQSTGSGDLSAVLGAAGGGTAAGGYRAAAARQLGGGQGGRASTATGAAAVAAGLSAAGAPAAAGGYQQSRNGRALGSSGGTGSLPGISVAEVYPNV</sequence>
<dbReference type="GO" id="GO:0016592">
    <property type="term" value="C:mediator complex"/>
    <property type="evidence" value="ECO:0007669"/>
    <property type="project" value="TreeGrafter"/>
</dbReference>
<dbReference type="GO" id="GO:0045944">
    <property type="term" value="P:positive regulation of transcription by RNA polymerase II"/>
    <property type="evidence" value="ECO:0007669"/>
    <property type="project" value="TreeGrafter"/>
</dbReference>
<feature type="compositionally biased region" description="Low complexity" evidence="1">
    <location>
        <begin position="620"/>
        <end position="631"/>
    </location>
</feature>
<dbReference type="EMBL" id="FNXT01000097">
    <property type="protein sequence ID" value="SZX60734.1"/>
    <property type="molecule type" value="Genomic_DNA"/>
</dbReference>
<feature type="compositionally biased region" description="Low complexity" evidence="1">
    <location>
        <begin position="232"/>
        <end position="271"/>
    </location>
</feature>
<reference evidence="3 4" key="1">
    <citation type="submission" date="2016-10" db="EMBL/GenBank/DDBJ databases">
        <authorList>
            <person name="Cai Z."/>
        </authorList>
    </citation>
    <scope>NUCLEOTIDE SEQUENCE [LARGE SCALE GENOMIC DNA]</scope>
</reference>
<feature type="region of interest" description="Disordered" evidence="1">
    <location>
        <begin position="382"/>
        <end position="403"/>
    </location>
</feature>